<dbReference type="InterPro" id="IPR048366">
    <property type="entry name" value="TNP-like_GBD"/>
</dbReference>
<comment type="caution">
    <text evidence="3">The sequence shown here is derived from an EMBL/GenBank/DDBJ whole genome shotgun (WGS) entry which is preliminary data.</text>
</comment>
<evidence type="ECO:0000259" key="2">
    <source>
        <dbReference type="Pfam" id="PF21788"/>
    </source>
</evidence>
<proteinExistence type="predicted"/>
<dbReference type="AlphaFoldDB" id="A0AAV7XPX1"/>
<keyword evidence="4" id="KW-1185">Reference proteome</keyword>
<sequence>MTISGARVREGGRISLLDIAKSCEVQCDTPGKKKLVQCAQTFRQKALYFKRKLILARRRGIQLSKLASARFVDMVDELAVSPMAKQILNGELANFKKKPNGRTWLLKDKLFCLAILKRSVKAYRFLRSYLTLPSESSLHILLQKVSLNVGVSKTLLSLLKTKVLQMSSADKYCCVSFDEIYLRANLCYNSHFNVVDGFEDYGHRGRTNRIADHALVFMCQGLHSKWTFPVAYFFVSQTCPAPMLKLLISDVIKSLCSIGLNVCGTISDQGPNNRGAISELRREGGDDILYFVNGKSYVHVWDMPHILKNVRNNLMSSDLCLGNGTVAKWCQLIEFFKLDESLHKISPLTYKHVHPQGRDKMRVEYAAQALGGRVSAGIKTFHSLSNGSKLSRCLPFAALCDFIDSAFDMCNGPRLGEAPKTFRVNISEGSVHFSDKGFDHITSFLQKWVFIRKSDGKRHVPPCIRGWIENISSLRVLWCRVKSELCVLKLRHLNQDPVENLFCLLRQCGGSSSDLTTKMFTSSLKTVLVTRFTNPVIGKNCIDDDSYFVSDLKSVILNSEVFENEDVTECLVRGNTPPVKPSVVDQSFQRQGPTLLWCSVLPVILKNISCDSCVNRLTTKNRSRDTLFTTSTSDFNLFPSSLLVSVYIKSTLLFDKEWKQVLYKTNVVSEIISSVCSSVTWNSLFCENHVSTDVQSSMLKTVAEFILREKIREVNMRSKEKVVRRSRQIDAKMPDGLRPSEEEEQLDPHDEVLLNAQGFFDLQIFLCVFWLCDVFISCGGGEKWLEVHIQIFSGVIAPTENTFSTQLHVSSI</sequence>
<reference evidence="3" key="1">
    <citation type="submission" date="2022-12" db="EMBL/GenBank/DDBJ databases">
        <title>Chromosome-level genome assembly of the bean flower thrips Megalurothrips usitatus.</title>
        <authorList>
            <person name="Ma L."/>
            <person name="Liu Q."/>
            <person name="Li H."/>
            <person name="Cai W."/>
        </authorList>
    </citation>
    <scope>NUCLEOTIDE SEQUENCE</scope>
    <source>
        <strain evidence="3">Cailab_2022a</strain>
    </source>
</reference>
<dbReference type="Pfam" id="PF21787">
    <property type="entry name" value="TNP-like_RNaseH_N"/>
    <property type="match status" value="1"/>
</dbReference>
<dbReference type="InterPro" id="IPR048365">
    <property type="entry name" value="TNP-like_RNaseH_N"/>
</dbReference>
<accession>A0AAV7XPX1</accession>
<evidence type="ECO:0000313" key="4">
    <source>
        <dbReference type="Proteomes" id="UP001075354"/>
    </source>
</evidence>
<evidence type="ECO:0008006" key="5">
    <source>
        <dbReference type="Google" id="ProtNLM"/>
    </source>
</evidence>
<evidence type="ECO:0000259" key="1">
    <source>
        <dbReference type="Pfam" id="PF21787"/>
    </source>
</evidence>
<dbReference type="Proteomes" id="UP001075354">
    <property type="component" value="Chromosome 6"/>
</dbReference>
<protein>
    <recommendedName>
        <fullName evidence="5">Transposable element P transposase</fullName>
    </recommendedName>
</protein>
<dbReference type="EMBL" id="JAPTSV010000006">
    <property type="protein sequence ID" value="KAJ1526523.1"/>
    <property type="molecule type" value="Genomic_DNA"/>
</dbReference>
<gene>
    <name evidence="3" type="ORF">ONE63_008111</name>
</gene>
<evidence type="ECO:0000313" key="3">
    <source>
        <dbReference type="EMBL" id="KAJ1526523.1"/>
    </source>
</evidence>
<dbReference type="Pfam" id="PF21788">
    <property type="entry name" value="TNP-like_GBD"/>
    <property type="match status" value="1"/>
</dbReference>
<feature type="domain" description="Transposable element P transposase-like GTP-binding insertion" evidence="2">
    <location>
        <begin position="305"/>
        <end position="412"/>
    </location>
</feature>
<feature type="domain" description="Transposable element P transposase-like RNase H" evidence="1">
    <location>
        <begin position="148"/>
        <end position="280"/>
    </location>
</feature>
<organism evidence="3 4">
    <name type="scientific">Megalurothrips usitatus</name>
    <name type="common">bean blossom thrips</name>
    <dbReference type="NCBI Taxonomy" id="439358"/>
    <lineage>
        <taxon>Eukaryota</taxon>
        <taxon>Metazoa</taxon>
        <taxon>Ecdysozoa</taxon>
        <taxon>Arthropoda</taxon>
        <taxon>Hexapoda</taxon>
        <taxon>Insecta</taxon>
        <taxon>Pterygota</taxon>
        <taxon>Neoptera</taxon>
        <taxon>Paraneoptera</taxon>
        <taxon>Thysanoptera</taxon>
        <taxon>Terebrantia</taxon>
        <taxon>Thripoidea</taxon>
        <taxon>Thripidae</taxon>
        <taxon>Megalurothrips</taxon>
    </lineage>
</organism>
<name>A0AAV7XPX1_9NEOP</name>